<dbReference type="HOGENOM" id="CLU_034504_0_0_1"/>
<dbReference type="GO" id="GO:0031390">
    <property type="term" value="C:Ctf18 RFC-like complex"/>
    <property type="evidence" value="ECO:0007669"/>
    <property type="project" value="InterPro"/>
</dbReference>
<dbReference type="InParanoid" id="A0A067PT72"/>
<evidence type="ECO:0000313" key="4">
    <source>
        <dbReference type="Proteomes" id="UP000027265"/>
    </source>
</evidence>
<evidence type="ECO:0008006" key="5">
    <source>
        <dbReference type="Google" id="ProtNLM"/>
    </source>
</evidence>
<dbReference type="PANTHER" id="PTHR13395">
    <property type="entry name" value="SISTER CHROMATID COHESION PROTEIN DCC1-RELATED"/>
    <property type="match status" value="1"/>
</dbReference>
<dbReference type="EMBL" id="KL197733">
    <property type="protein sequence ID" value="KDQ53546.1"/>
    <property type="molecule type" value="Genomic_DNA"/>
</dbReference>
<reference evidence="4" key="1">
    <citation type="journal article" date="2014" name="Proc. Natl. Acad. Sci. U.S.A.">
        <title>Extensive sampling of basidiomycete genomes demonstrates inadequacy of the white-rot/brown-rot paradigm for wood decay fungi.</title>
        <authorList>
            <person name="Riley R."/>
            <person name="Salamov A.A."/>
            <person name="Brown D.W."/>
            <person name="Nagy L.G."/>
            <person name="Floudas D."/>
            <person name="Held B.W."/>
            <person name="Levasseur A."/>
            <person name="Lombard V."/>
            <person name="Morin E."/>
            <person name="Otillar R."/>
            <person name="Lindquist E.A."/>
            <person name="Sun H."/>
            <person name="LaButti K.M."/>
            <person name="Schmutz J."/>
            <person name="Jabbour D."/>
            <person name="Luo H."/>
            <person name="Baker S.E."/>
            <person name="Pisabarro A.G."/>
            <person name="Walton J.D."/>
            <person name="Blanchette R.A."/>
            <person name="Henrissat B."/>
            <person name="Martin F."/>
            <person name="Cullen D."/>
            <person name="Hibbett D.S."/>
            <person name="Grigoriev I.V."/>
        </authorList>
    </citation>
    <scope>NUCLEOTIDE SEQUENCE [LARGE SCALE GENOMIC DNA]</scope>
    <source>
        <strain evidence="4">MUCL 33604</strain>
    </source>
</reference>
<dbReference type="PANTHER" id="PTHR13395:SF6">
    <property type="entry name" value="SISTER CHROMATID COHESION PROTEIN DCC1"/>
    <property type="match status" value="1"/>
</dbReference>
<evidence type="ECO:0000256" key="1">
    <source>
        <dbReference type="ARBA" id="ARBA00007017"/>
    </source>
</evidence>
<evidence type="ECO:0000256" key="2">
    <source>
        <dbReference type="ARBA" id="ARBA00022705"/>
    </source>
</evidence>
<organism evidence="3 4">
    <name type="scientific">Jaapia argillacea MUCL 33604</name>
    <dbReference type="NCBI Taxonomy" id="933084"/>
    <lineage>
        <taxon>Eukaryota</taxon>
        <taxon>Fungi</taxon>
        <taxon>Dikarya</taxon>
        <taxon>Basidiomycota</taxon>
        <taxon>Agaricomycotina</taxon>
        <taxon>Agaricomycetes</taxon>
        <taxon>Agaricomycetidae</taxon>
        <taxon>Jaapiales</taxon>
        <taxon>Jaapiaceae</taxon>
        <taxon>Jaapia</taxon>
    </lineage>
</organism>
<gene>
    <name evidence="3" type="ORF">JAAARDRAFT_197354</name>
</gene>
<proteinExistence type="inferred from homology"/>
<keyword evidence="2" id="KW-0235">DNA replication</keyword>
<dbReference type="Proteomes" id="UP000027265">
    <property type="component" value="Unassembled WGS sequence"/>
</dbReference>
<comment type="similarity">
    <text evidence="1">Belongs to the DCC1 family.</text>
</comment>
<accession>A0A067PT72</accession>
<dbReference type="OrthoDB" id="276989at2759"/>
<name>A0A067PT72_9AGAM</name>
<dbReference type="GO" id="GO:0034088">
    <property type="term" value="P:maintenance of mitotic sister chromatid cohesion"/>
    <property type="evidence" value="ECO:0007669"/>
    <property type="project" value="TreeGrafter"/>
</dbReference>
<dbReference type="STRING" id="933084.A0A067PT72"/>
<keyword evidence="4" id="KW-1185">Reference proteome</keyword>
<dbReference type="FunCoup" id="A0A067PT72">
    <property type="interactions" value="280"/>
</dbReference>
<evidence type="ECO:0000313" key="3">
    <source>
        <dbReference type="EMBL" id="KDQ53546.1"/>
    </source>
</evidence>
<dbReference type="Pfam" id="PF09724">
    <property type="entry name" value="Dcc1"/>
    <property type="match status" value="1"/>
</dbReference>
<protein>
    <recommendedName>
        <fullName evidence="5">Sister chromatid cohesion protein DCC1</fullName>
    </recommendedName>
</protein>
<dbReference type="InterPro" id="IPR019128">
    <property type="entry name" value="Dcc1"/>
</dbReference>
<dbReference type="GO" id="GO:0006260">
    <property type="term" value="P:DNA replication"/>
    <property type="evidence" value="ECO:0007669"/>
    <property type="project" value="UniProtKB-KW"/>
</dbReference>
<dbReference type="GO" id="GO:0000775">
    <property type="term" value="C:chromosome, centromeric region"/>
    <property type="evidence" value="ECO:0007669"/>
    <property type="project" value="TreeGrafter"/>
</dbReference>
<sequence>MTGCEVRFGADRSDNGSFRLLELPPDLLKLIETSIENSTSPNLTIKGHPTDDAVLCTQNKTYTLRSVVLSNSICIVTAPEYGEEVNDGDGEGEGKEVVVIRDQVSEVLEVVPCVPKLDRLGGLLKGLEYDIDGDLEEGGPEWDGDGDVEMGSDEEVGGMSQVKKPSGVKKLTLEDARREIQASEYELERGLRDRRILQINGTLRPLRPSSLTTILTLLLNTLVSLSLPHSAAPVDELTITLLEEHEIRREVCRQVMLWFGQITPERTTGEKKEEKWSMDVESVVKEIGLGILRNHKDEPIRQDLFLSKWREEIGDTFSSSLSLSLLTGNYLSHPPLTSPSLTYFPSSSLPPDPSTRFSDLFLTRPRWRAEDLYPFLEGVAVDGKERDKLLLKFARAVGGGDGEGVWYSSRGKV</sequence>
<dbReference type="AlphaFoldDB" id="A0A067PT72"/>
<dbReference type="GO" id="GO:0000785">
    <property type="term" value="C:chromatin"/>
    <property type="evidence" value="ECO:0007669"/>
    <property type="project" value="TreeGrafter"/>
</dbReference>